<dbReference type="AlphaFoldDB" id="A0A6M5Z685"/>
<dbReference type="Gene3D" id="1.10.287.1260">
    <property type="match status" value="1"/>
</dbReference>
<gene>
    <name evidence="6" type="ORF">FTUN_8375</name>
</gene>
<keyword evidence="7" id="KW-1185">Reference proteome</keyword>
<dbReference type="PANTHER" id="PTHR30566:SF25">
    <property type="entry name" value="INNER MEMBRANE PROTEIN"/>
    <property type="match status" value="1"/>
</dbReference>
<organism evidence="6 7">
    <name type="scientific">Frigoriglobus tundricola</name>
    <dbReference type="NCBI Taxonomy" id="2774151"/>
    <lineage>
        <taxon>Bacteria</taxon>
        <taxon>Pseudomonadati</taxon>
        <taxon>Planctomycetota</taxon>
        <taxon>Planctomycetia</taxon>
        <taxon>Gemmatales</taxon>
        <taxon>Gemmataceae</taxon>
        <taxon>Frigoriglobus</taxon>
    </lineage>
</organism>
<sequence length="384" mass="41556">MLLQHIASFFEATQSWSGGPAVLGAPVGRWGELLIVAAVGALFGWLSSWPTRLVLRRIEARVPEVVWPDGFERGLTVPVGLLLVTVTVRAAVDALAFPEPTAGVLRKLCDVVCIGTATLFVVRLLSAGREYLRASLTRGVADVSRARSIATRVTVPVRVIQCLIGVAGAALVCLQFEAVEHLGMSILASAGVAGIVLGLAAQRTVGNVLAGLQLAFAEQIRIGDTVVAEGEFGVVEEIGLTHVSLKVWDKHRLVLPVSYFVEKPFQNWTKGSPAVLGTVLVYTDFTVTVAEVRNEFERILANTHLFDGKAKALEVTNLTADKVELRALVSAENSDRLWTLQCLVREELLTWLQSRGRQYIPIRRVGTVTERGQDSVIHAAALED</sequence>
<dbReference type="InterPro" id="IPR023408">
    <property type="entry name" value="MscS_beta-dom_sf"/>
</dbReference>
<evidence type="ECO:0000256" key="2">
    <source>
        <dbReference type="ARBA" id="ARBA00022692"/>
    </source>
</evidence>
<name>A0A6M5Z685_9BACT</name>
<dbReference type="RefSeq" id="WP_171475435.1">
    <property type="nucleotide sequence ID" value="NZ_CP053452.2"/>
</dbReference>
<evidence type="ECO:0000256" key="3">
    <source>
        <dbReference type="ARBA" id="ARBA00022989"/>
    </source>
</evidence>
<dbReference type="PANTHER" id="PTHR30566">
    <property type="entry name" value="YNAI-RELATED MECHANOSENSITIVE ION CHANNEL"/>
    <property type="match status" value="1"/>
</dbReference>
<evidence type="ECO:0000313" key="6">
    <source>
        <dbReference type="EMBL" id="QJX00743.1"/>
    </source>
</evidence>
<keyword evidence="4" id="KW-0472">Membrane</keyword>
<accession>A0A6M5Z685</accession>
<dbReference type="GO" id="GO:0008381">
    <property type="term" value="F:mechanosensitive monoatomic ion channel activity"/>
    <property type="evidence" value="ECO:0007669"/>
    <property type="project" value="UniProtKB-ARBA"/>
</dbReference>
<evidence type="ECO:0000259" key="5">
    <source>
        <dbReference type="Pfam" id="PF00924"/>
    </source>
</evidence>
<feature type="domain" description="Mechanosensitive ion channel MscS" evidence="5">
    <location>
        <begin position="204"/>
        <end position="270"/>
    </location>
</feature>
<keyword evidence="2" id="KW-0812">Transmembrane</keyword>
<evidence type="ECO:0000313" key="7">
    <source>
        <dbReference type="Proteomes" id="UP000503447"/>
    </source>
</evidence>
<dbReference type="Proteomes" id="UP000503447">
    <property type="component" value="Chromosome"/>
</dbReference>
<dbReference type="GO" id="GO:0016020">
    <property type="term" value="C:membrane"/>
    <property type="evidence" value="ECO:0007669"/>
    <property type="project" value="UniProtKB-SubCell"/>
</dbReference>
<dbReference type="EMBL" id="CP053452">
    <property type="protein sequence ID" value="QJX00743.1"/>
    <property type="molecule type" value="Genomic_DNA"/>
</dbReference>
<dbReference type="InterPro" id="IPR010920">
    <property type="entry name" value="LSM_dom_sf"/>
</dbReference>
<evidence type="ECO:0000256" key="4">
    <source>
        <dbReference type="ARBA" id="ARBA00023136"/>
    </source>
</evidence>
<reference evidence="7" key="1">
    <citation type="submission" date="2020-05" db="EMBL/GenBank/DDBJ databases">
        <title>Frigoriglobus tundricola gen. nov., sp. nov., a psychrotolerant cellulolytic planctomycete of the family Gemmataceae with two divergent copies of 16S rRNA gene.</title>
        <authorList>
            <person name="Kulichevskaya I.S."/>
            <person name="Ivanova A.A."/>
            <person name="Naumoff D.G."/>
            <person name="Beletsky A.V."/>
            <person name="Rijpstra W.I.C."/>
            <person name="Sinninghe Damste J.S."/>
            <person name="Mardanov A.V."/>
            <person name="Ravin N.V."/>
            <person name="Dedysh S.N."/>
        </authorList>
    </citation>
    <scope>NUCLEOTIDE SEQUENCE [LARGE SCALE GENOMIC DNA]</scope>
    <source>
        <strain evidence="7">PL17</strain>
    </source>
</reference>
<keyword evidence="3" id="KW-1133">Transmembrane helix</keyword>
<protein>
    <recommendedName>
        <fullName evidence="5">Mechanosensitive ion channel MscS domain-containing protein</fullName>
    </recommendedName>
</protein>
<evidence type="ECO:0000256" key="1">
    <source>
        <dbReference type="ARBA" id="ARBA00004370"/>
    </source>
</evidence>
<dbReference type="KEGG" id="ftj:FTUN_8375"/>
<dbReference type="Gene3D" id="2.30.30.60">
    <property type="match status" value="1"/>
</dbReference>
<dbReference type="SUPFAM" id="SSF50182">
    <property type="entry name" value="Sm-like ribonucleoproteins"/>
    <property type="match status" value="1"/>
</dbReference>
<dbReference type="InterPro" id="IPR006685">
    <property type="entry name" value="MscS_channel_2nd"/>
</dbReference>
<dbReference type="Pfam" id="PF00924">
    <property type="entry name" value="MS_channel_2nd"/>
    <property type="match status" value="1"/>
</dbReference>
<proteinExistence type="predicted"/>
<comment type="subcellular location">
    <subcellularLocation>
        <location evidence="1">Membrane</location>
    </subcellularLocation>
</comment>